<accession>A0A401GS46</accession>
<dbReference type="EMBL" id="BFAD01000007">
    <property type="protein sequence ID" value="GBE85045.1"/>
    <property type="molecule type" value="Genomic_DNA"/>
</dbReference>
<evidence type="ECO:0000256" key="1">
    <source>
        <dbReference type="SAM" id="MobiDB-lite"/>
    </source>
</evidence>
<name>A0A401GS46_9APHY</name>
<evidence type="ECO:0000313" key="2">
    <source>
        <dbReference type="EMBL" id="GBE85045.1"/>
    </source>
</evidence>
<feature type="region of interest" description="Disordered" evidence="1">
    <location>
        <begin position="1"/>
        <end position="22"/>
    </location>
</feature>
<protein>
    <submittedName>
        <fullName evidence="2">Uncharacterized protein</fullName>
    </submittedName>
</protein>
<sequence length="118" mass="12974">MHDLSRAGGSSPLSTLPAEPTRTPLHVTERWLCTIRPENDRTRSRAEADYACCLQRGTTSSHNRRDASRKTTAAASRVETTTRAVRGPQPGEKAICGWLRVEQYAHANAEAVSLTRTS</sequence>
<dbReference type="AlphaFoldDB" id="A0A401GS46"/>
<dbReference type="GeneID" id="38781962"/>
<evidence type="ECO:0000313" key="3">
    <source>
        <dbReference type="Proteomes" id="UP000287166"/>
    </source>
</evidence>
<gene>
    <name evidence="2" type="ORF">SCP_0702310</name>
</gene>
<comment type="caution">
    <text evidence="2">The sequence shown here is derived from an EMBL/GenBank/DDBJ whole genome shotgun (WGS) entry which is preliminary data.</text>
</comment>
<feature type="compositionally biased region" description="Polar residues" evidence="1">
    <location>
        <begin position="70"/>
        <end position="83"/>
    </location>
</feature>
<organism evidence="2 3">
    <name type="scientific">Sparassis crispa</name>
    <dbReference type="NCBI Taxonomy" id="139825"/>
    <lineage>
        <taxon>Eukaryota</taxon>
        <taxon>Fungi</taxon>
        <taxon>Dikarya</taxon>
        <taxon>Basidiomycota</taxon>
        <taxon>Agaricomycotina</taxon>
        <taxon>Agaricomycetes</taxon>
        <taxon>Polyporales</taxon>
        <taxon>Sparassidaceae</taxon>
        <taxon>Sparassis</taxon>
    </lineage>
</organism>
<dbReference type="Proteomes" id="UP000287166">
    <property type="component" value="Unassembled WGS sequence"/>
</dbReference>
<proteinExistence type="predicted"/>
<feature type="region of interest" description="Disordered" evidence="1">
    <location>
        <begin position="57"/>
        <end position="91"/>
    </location>
</feature>
<reference evidence="2 3" key="1">
    <citation type="journal article" date="2018" name="Sci. Rep.">
        <title>Genome sequence of the cauliflower mushroom Sparassis crispa (Hanabiratake) and its association with beneficial usage.</title>
        <authorList>
            <person name="Kiyama R."/>
            <person name="Furutani Y."/>
            <person name="Kawaguchi K."/>
            <person name="Nakanishi T."/>
        </authorList>
    </citation>
    <scope>NUCLEOTIDE SEQUENCE [LARGE SCALE GENOMIC DNA]</scope>
</reference>
<dbReference type="InParanoid" id="A0A401GS46"/>
<dbReference type="RefSeq" id="XP_027615958.1">
    <property type="nucleotide sequence ID" value="XM_027760157.1"/>
</dbReference>
<keyword evidence="3" id="KW-1185">Reference proteome</keyword>